<proteinExistence type="predicted"/>
<accession>A0A2K3KKP0</accession>
<dbReference type="STRING" id="57577.A0A2K3KKP0"/>
<dbReference type="AlphaFoldDB" id="A0A2K3KKP0"/>
<dbReference type="ExpressionAtlas" id="A0A2K3KKP0">
    <property type="expression patterns" value="baseline"/>
</dbReference>
<evidence type="ECO:0000259" key="1">
    <source>
        <dbReference type="Pfam" id="PF07727"/>
    </source>
</evidence>
<organism evidence="2 3">
    <name type="scientific">Trifolium pratense</name>
    <name type="common">Red clover</name>
    <dbReference type="NCBI Taxonomy" id="57577"/>
    <lineage>
        <taxon>Eukaryota</taxon>
        <taxon>Viridiplantae</taxon>
        <taxon>Streptophyta</taxon>
        <taxon>Embryophyta</taxon>
        <taxon>Tracheophyta</taxon>
        <taxon>Spermatophyta</taxon>
        <taxon>Magnoliopsida</taxon>
        <taxon>eudicotyledons</taxon>
        <taxon>Gunneridae</taxon>
        <taxon>Pentapetalae</taxon>
        <taxon>rosids</taxon>
        <taxon>fabids</taxon>
        <taxon>Fabales</taxon>
        <taxon>Fabaceae</taxon>
        <taxon>Papilionoideae</taxon>
        <taxon>50 kb inversion clade</taxon>
        <taxon>NPAAA clade</taxon>
        <taxon>Hologalegina</taxon>
        <taxon>IRL clade</taxon>
        <taxon>Trifolieae</taxon>
        <taxon>Trifolium</taxon>
    </lineage>
</organism>
<evidence type="ECO:0000313" key="2">
    <source>
        <dbReference type="EMBL" id="PNX66875.1"/>
    </source>
</evidence>
<protein>
    <recommendedName>
        <fullName evidence="1">Reverse transcriptase Ty1/copia-type domain-containing protein</fullName>
    </recommendedName>
</protein>
<dbReference type="InterPro" id="IPR013103">
    <property type="entry name" value="RVT_2"/>
</dbReference>
<feature type="domain" description="Reverse transcriptase Ty1/copia-type" evidence="1">
    <location>
        <begin position="73"/>
        <end position="177"/>
    </location>
</feature>
<sequence length="202" mass="23106">EIQTEPEIREAGQENSTRICTRSKNGIYKPKQPYIGLIQGNSDEKEPLNVREALARSEWKKAMDSEFKALISNQTWILVPNQGQDNIIDSKWVFKTKYKADGTIERRKARLVARGFQQTAGLDFEETFSPVIKTSTVRIILSIAVHLNWDIRQLDINNAFLNGHLKETVFMFQPEGIPKVIPPSSFSKVVTIPLFYSFMSMI</sequence>
<feature type="non-terminal residue" evidence="2">
    <location>
        <position position="1"/>
    </location>
</feature>
<name>A0A2K3KKP0_TRIPR</name>
<gene>
    <name evidence="2" type="ORF">L195_g055326</name>
</gene>
<comment type="caution">
    <text evidence="2">The sequence shown here is derived from an EMBL/GenBank/DDBJ whole genome shotgun (WGS) entry which is preliminary data.</text>
</comment>
<reference evidence="2 3" key="1">
    <citation type="journal article" date="2014" name="Am. J. Bot.">
        <title>Genome assembly and annotation for red clover (Trifolium pratense; Fabaceae).</title>
        <authorList>
            <person name="Istvanek J."/>
            <person name="Jaros M."/>
            <person name="Krenek A."/>
            <person name="Repkova J."/>
        </authorList>
    </citation>
    <scope>NUCLEOTIDE SEQUENCE [LARGE SCALE GENOMIC DNA]</scope>
    <source>
        <strain evidence="3">cv. Tatra</strain>
        <tissue evidence="2">Young leaves</tissue>
    </source>
</reference>
<dbReference type="Pfam" id="PF07727">
    <property type="entry name" value="RVT_2"/>
    <property type="match status" value="1"/>
</dbReference>
<evidence type="ECO:0000313" key="3">
    <source>
        <dbReference type="Proteomes" id="UP000236291"/>
    </source>
</evidence>
<dbReference type="EMBL" id="ASHM01100364">
    <property type="protein sequence ID" value="PNX66875.1"/>
    <property type="molecule type" value="Genomic_DNA"/>
</dbReference>
<reference evidence="2 3" key="2">
    <citation type="journal article" date="2017" name="Front. Plant Sci.">
        <title>Gene Classification and Mining of Molecular Markers Useful in Red Clover (Trifolium pratense) Breeding.</title>
        <authorList>
            <person name="Istvanek J."/>
            <person name="Dluhosova J."/>
            <person name="Dluhos P."/>
            <person name="Patkova L."/>
            <person name="Nedelnik J."/>
            <person name="Repkova J."/>
        </authorList>
    </citation>
    <scope>NUCLEOTIDE SEQUENCE [LARGE SCALE GENOMIC DNA]</scope>
    <source>
        <strain evidence="3">cv. Tatra</strain>
        <tissue evidence="2">Young leaves</tissue>
    </source>
</reference>
<dbReference type="Proteomes" id="UP000236291">
    <property type="component" value="Unassembled WGS sequence"/>
</dbReference>